<feature type="transmembrane region" description="Helical" evidence="2">
    <location>
        <begin position="43"/>
        <end position="61"/>
    </location>
</feature>
<dbReference type="EMBL" id="JBHUEE010000014">
    <property type="protein sequence ID" value="MFD1719831.1"/>
    <property type="molecule type" value="Genomic_DNA"/>
</dbReference>
<gene>
    <name evidence="3" type="ORF">ACFSE6_18475</name>
</gene>
<reference evidence="4" key="1">
    <citation type="journal article" date="2019" name="Int. J. Syst. Evol. Microbiol.">
        <title>The Global Catalogue of Microorganisms (GCM) 10K type strain sequencing project: providing services to taxonomists for standard genome sequencing and annotation.</title>
        <authorList>
            <consortium name="The Broad Institute Genomics Platform"/>
            <consortium name="The Broad Institute Genome Sequencing Center for Infectious Disease"/>
            <person name="Wu L."/>
            <person name="Ma J."/>
        </authorList>
    </citation>
    <scope>NUCLEOTIDE SEQUENCE [LARGE SCALE GENOMIC DNA]</scope>
    <source>
        <strain evidence="4">JCM 17130</strain>
    </source>
</reference>
<feature type="region of interest" description="Disordered" evidence="1">
    <location>
        <begin position="63"/>
        <end position="87"/>
    </location>
</feature>
<dbReference type="Proteomes" id="UP001597277">
    <property type="component" value="Unassembled WGS sequence"/>
</dbReference>
<evidence type="ECO:0000313" key="3">
    <source>
        <dbReference type="EMBL" id="MFD1719831.1"/>
    </source>
</evidence>
<keyword evidence="4" id="KW-1185">Reference proteome</keyword>
<feature type="compositionally biased region" description="Basic and acidic residues" evidence="1">
    <location>
        <begin position="74"/>
        <end position="87"/>
    </location>
</feature>
<sequence>MSRLREGRRGPDRRLGYLGVLLLAAGVTVVILYLTGILDAPRLIGAMVALLGLASILAQRLRRPARGRRRPRRPTPDNRPPHRGGTD</sequence>
<keyword evidence="2" id="KW-0472">Membrane</keyword>
<keyword evidence="2" id="KW-1133">Transmembrane helix</keyword>
<evidence type="ECO:0000256" key="2">
    <source>
        <dbReference type="SAM" id="Phobius"/>
    </source>
</evidence>
<keyword evidence="2" id="KW-0812">Transmembrane</keyword>
<accession>A0ABW4LCJ9</accession>
<evidence type="ECO:0000256" key="1">
    <source>
        <dbReference type="SAM" id="MobiDB-lite"/>
    </source>
</evidence>
<protein>
    <recommendedName>
        <fullName evidence="5">DUF3040 domain-containing protein</fullName>
    </recommendedName>
</protein>
<evidence type="ECO:0008006" key="5">
    <source>
        <dbReference type="Google" id="ProtNLM"/>
    </source>
</evidence>
<feature type="compositionally biased region" description="Basic residues" evidence="1">
    <location>
        <begin position="63"/>
        <end position="73"/>
    </location>
</feature>
<organism evidence="3 4">
    <name type="scientific">Georgenia deserti</name>
    <dbReference type="NCBI Taxonomy" id="2093781"/>
    <lineage>
        <taxon>Bacteria</taxon>
        <taxon>Bacillati</taxon>
        <taxon>Actinomycetota</taxon>
        <taxon>Actinomycetes</taxon>
        <taxon>Micrococcales</taxon>
        <taxon>Bogoriellaceae</taxon>
        <taxon>Georgenia</taxon>
    </lineage>
</organism>
<proteinExistence type="predicted"/>
<name>A0ABW4LCJ9_9MICO</name>
<dbReference type="RefSeq" id="WP_388010908.1">
    <property type="nucleotide sequence ID" value="NZ_JBHUEE010000014.1"/>
</dbReference>
<evidence type="ECO:0000313" key="4">
    <source>
        <dbReference type="Proteomes" id="UP001597277"/>
    </source>
</evidence>
<feature type="transmembrane region" description="Helical" evidence="2">
    <location>
        <begin position="15"/>
        <end position="37"/>
    </location>
</feature>
<comment type="caution">
    <text evidence="3">The sequence shown here is derived from an EMBL/GenBank/DDBJ whole genome shotgun (WGS) entry which is preliminary data.</text>
</comment>